<accession>A0ACC0VAA3</accession>
<comment type="caution">
    <text evidence="1">The sequence shown here is derived from an EMBL/GenBank/DDBJ whole genome shotgun (WGS) entry which is preliminary data.</text>
</comment>
<dbReference type="Proteomes" id="UP001163324">
    <property type="component" value="Chromosome 2"/>
</dbReference>
<reference evidence="1" key="1">
    <citation type="submission" date="2022-10" db="EMBL/GenBank/DDBJ databases">
        <title>Complete Genome of Trichothecium roseum strain YXFP-22015, a Plant Pathogen Isolated from Citrus.</title>
        <authorList>
            <person name="Wang Y."/>
            <person name="Zhu L."/>
        </authorList>
    </citation>
    <scope>NUCLEOTIDE SEQUENCE</scope>
    <source>
        <strain evidence="1">YXFP-22015</strain>
    </source>
</reference>
<sequence length="738" mass="81149">MERGLTFDSFTERHRHLQQESHYWNELVKDLLVYNQNVEAALRSENEQLKLHLKETQLDLNFATKARRDLQTELEQTERQQEKMSRQHSQLQARNPYVTILIDGDGLIFKDDWIRQGIDGGKKAAYALREAVAKYCEPEDVEISCKIVANLEGLSRTLVRGGYIANERVVKDFTLGFTQAKASFDFIDVGYGKERADSKIKETTRWHLQNHNCKHIFLGISHDAGYAPFLDEIFQEARVRDLISIVEGAPTVRDLRKVTDKVVYLDEELFRTEKLIEKAVTLPTVPAVPTPSASPNSPTHSNPSPVTSAKTSPFLPWIAAAQSARPASPPPKITTPLAHKINPPVRKAKPVWNPGPRGVDKPIQVNNSVLESVKQRKDHNKLCNNHYLRGARGCLKEGSCMYVHSHDATPDEIKAIAFLTRLNPCELGQDCMDEDCIYGHNHNLETEIMSHARVEEVSDSDQASDFDEADIDDFVDSDILRSVRPSEAPRPSPPQDLVQPPQGFPSVSQQQQPTSTLPQGADRSQYAGFQCLYPVYFDATRSRSEGRRVAASLAVRNPLAREIATACSRLRLPTLLEPDKTHPKDWSNPGRVKVGLKKAGGGEAEARTKRRLFALVAEHLRANPTGEDSLGLRVRVGGQLTPEMGAAYPRPAVPRGWKMGELLPYTSAAMTGGGVSENLFKDMMKEMQGGGNPMAALMGGQGGNGGGGGGGPAGLGGGDEGGGSAGGKKKKDKKKGKA</sequence>
<evidence type="ECO:0000313" key="1">
    <source>
        <dbReference type="EMBL" id="KAI9903229.1"/>
    </source>
</evidence>
<proteinExistence type="predicted"/>
<name>A0ACC0VAA3_9HYPO</name>
<keyword evidence="2" id="KW-1185">Reference proteome</keyword>
<gene>
    <name evidence="1" type="ORF">N3K66_002581</name>
</gene>
<dbReference type="EMBL" id="CM047941">
    <property type="protein sequence ID" value="KAI9903229.1"/>
    <property type="molecule type" value="Genomic_DNA"/>
</dbReference>
<evidence type="ECO:0000313" key="2">
    <source>
        <dbReference type="Proteomes" id="UP001163324"/>
    </source>
</evidence>
<organism evidence="1 2">
    <name type="scientific">Trichothecium roseum</name>
    <dbReference type="NCBI Taxonomy" id="47278"/>
    <lineage>
        <taxon>Eukaryota</taxon>
        <taxon>Fungi</taxon>
        <taxon>Dikarya</taxon>
        <taxon>Ascomycota</taxon>
        <taxon>Pezizomycotina</taxon>
        <taxon>Sordariomycetes</taxon>
        <taxon>Hypocreomycetidae</taxon>
        <taxon>Hypocreales</taxon>
        <taxon>Hypocreales incertae sedis</taxon>
        <taxon>Trichothecium</taxon>
    </lineage>
</organism>
<protein>
    <submittedName>
        <fullName evidence="1">Uncharacterized protein</fullName>
    </submittedName>
</protein>